<feature type="transmembrane region" description="Helical" evidence="4">
    <location>
        <begin position="74"/>
        <end position="93"/>
    </location>
</feature>
<keyword evidence="2" id="KW-0540">Nuclease</keyword>
<feature type="transmembrane region" description="Helical" evidence="4">
    <location>
        <begin position="15"/>
        <end position="36"/>
    </location>
</feature>
<dbReference type="GO" id="GO:0003723">
    <property type="term" value="F:RNA binding"/>
    <property type="evidence" value="ECO:0007669"/>
    <property type="project" value="InterPro"/>
</dbReference>
<dbReference type="Proteomes" id="UP000653305">
    <property type="component" value="Unassembled WGS sequence"/>
</dbReference>
<comment type="similarity">
    <text evidence="1 3">Belongs to the RNase T2 family.</text>
</comment>
<keyword evidence="2" id="KW-0255">Endonuclease</keyword>
<comment type="caution">
    <text evidence="5">The sequence shown here is derived from an EMBL/GenBank/DDBJ whole genome shotgun (WGS) entry which is preliminary data.</text>
</comment>
<protein>
    <submittedName>
        <fullName evidence="5">Ribonuclease s-2</fullName>
    </submittedName>
</protein>
<organism evidence="5 6">
    <name type="scientific">Phtheirospermum japonicum</name>
    <dbReference type="NCBI Taxonomy" id="374723"/>
    <lineage>
        <taxon>Eukaryota</taxon>
        <taxon>Viridiplantae</taxon>
        <taxon>Streptophyta</taxon>
        <taxon>Embryophyta</taxon>
        <taxon>Tracheophyta</taxon>
        <taxon>Spermatophyta</taxon>
        <taxon>Magnoliopsida</taxon>
        <taxon>eudicotyledons</taxon>
        <taxon>Gunneridae</taxon>
        <taxon>Pentapetalae</taxon>
        <taxon>asterids</taxon>
        <taxon>lamiids</taxon>
        <taxon>Lamiales</taxon>
        <taxon>Orobanchaceae</taxon>
        <taxon>Orobanchaceae incertae sedis</taxon>
        <taxon>Phtheirospermum</taxon>
    </lineage>
</organism>
<name>A0A830BX58_9LAMI</name>
<evidence type="ECO:0000256" key="3">
    <source>
        <dbReference type="RuleBase" id="RU004328"/>
    </source>
</evidence>
<accession>A0A830BX58</accession>
<evidence type="ECO:0000256" key="1">
    <source>
        <dbReference type="ARBA" id="ARBA00007469"/>
    </source>
</evidence>
<keyword evidence="4" id="KW-0812">Transmembrane</keyword>
<evidence type="ECO:0000256" key="4">
    <source>
        <dbReference type="SAM" id="Phobius"/>
    </source>
</evidence>
<keyword evidence="2" id="KW-0378">Hydrolase</keyword>
<gene>
    <name evidence="5" type="ORF">PHJA_000811900</name>
</gene>
<keyword evidence="6" id="KW-1185">Reference proteome</keyword>
<keyword evidence="4" id="KW-1133">Transmembrane helix</keyword>
<reference evidence="5" key="1">
    <citation type="submission" date="2020-07" db="EMBL/GenBank/DDBJ databases">
        <title>Ethylene signaling mediates host invasion by parasitic plants.</title>
        <authorList>
            <person name="Yoshida S."/>
        </authorList>
    </citation>
    <scope>NUCLEOTIDE SEQUENCE</scope>
    <source>
        <strain evidence="5">Okayama</strain>
    </source>
</reference>
<evidence type="ECO:0000313" key="5">
    <source>
        <dbReference type="EMBL" id="GFP86681.1"/>
    </source>
</evidence>
<dbReference type="InterPro" id="IPR001568">
    <property type="entry name" value="RNase_T2-like"/>
</dbReference>
<keyword evidence="4" id="KW-0472">Membrane</keyword>
<dbReference type="PANTHER" id="PTHR11240">
    <property type="entry name" value="RIBONUCLEASE T2"/>
    <property type="match status" value="1"/>
</dbReference>
<proteinExistence type="inferred from homology"/>
<dbReference type="Gene3D" id="3.90.730.10">
    <property type="entry name" value="Ribonuclease T2-like"/>
    <property type="match status" value="1"/>
</dbReference>
<evidence type="ECO:0000256" key="2">
    <source>
        <dbReference type="ARBA" id="ARBA00022759"/>
    </source>
</evidence>
<feature type="transmembrane region" description="Helical" evidence="4">
    <location>
        <begin position="48"/>
        <end position="68"/>
    </location>
</feature>
<evidence type="ECO:0000313" key="6">
    <source>
        <dbReference type="Proteomes" id="UP000653305"/>
    </source>
</evidence>
<dbReference type="OrthoDB" id="435754at2759"/>
<dbReference type="InterPro" id="IPR036430">
    <property type="entry name" value="RNase_T2-like_sf"/>
</dbReference>
<dbReference type="SUPFAM" id="SSF55895">
    <property type="entry name" value="Ribonuclease Rh-like"/>
    <property type="match status" value="1"/>
</dbReference>
<sequence>MDPRFRAMDPNLKNFVFMAELIANIAAGRITIFTLIESANELVKWVSIHIKIVVAILMAGIAVCYSGYYYPTNAVFPVIVNTGGGVITSNIIINNPSLGPPPNLQQCPRVQIYNPGPFPLFPIAGWKIALQLPVAYCQQPSRRFQCQFPIPADFTIHGLYALDYNGNSFSPLSDFTQDFVKIDDLRDFVQELAQHWPQLERNVPHLEFWNYQFNKHGRASGLAPRDYFNLALRLKYLVDSRTQGIDNLLGRSSVVPGYSYDPNAFCNALMVMIPMPGMKCSINYAGLTQLLEFQFCFSPYEVMRPCSIGIICRKYDCSFPTLYPRYAVV</sequence>
<dbReference type="Pfam" id="PF00445">
    <property type="entry name" value="Ribonuclease_T2"/>
    <property type="match status" value="1"/>
</dbReference>
<dbReference type="GO" id="GO:0033897">
    <property type="term" value="F:ribonuclease T2 activity"/>
    <property type="evidence" value="ECO:0007669"/>
    <property type="project" value="InterPro"/>
</dbReference>
<dbReference type="EMBL" id="BMAC01000130">
    <property type="protein sequence ID" value="GFP86681.1"/>
    <property type="molecule type" value="Genomic_DNA"/>
</dbReference>
<dbReference type="AlphaFoldDB" id="A0A830BX58"/>
<dbReference type="PANTHER" id="PTHR11240:SF22">
    <property type="entry name" value="RIBONUCLEASE T2"/>
    <property type="match status" value="1"/>
</dbReference>